<dbReference type="InterPro" id="IPR037523">
    <property type="entry name" value="VOC_core"/>
</dbReference>
<dbReference type="GO" id="GO:0051213">
    <property type="term" value="F:dioxygenase activity"/>
    <property type="evidence" value="ECO:0007669"/>
    <property type="project" value="UniProtKB-KW"/>
</dbReference>
<dbReference type="PANTHER" id="PTHR36110:SF4">
    <property type="entry name" value="RING-CLEAVING DIOXYGENASE MHQA-RELATED"/>
    <property type="match status" value="1"/>
</dbReference>
<proteinExistence type="predicted"/>
<dbReference type="PROSITE" id="PS51819">
    <property type="entry name" value="VOC"/>
    <property type="match status" value="2"/>
</dbReference>
<dbReference type="EMBL" id="DSJL01000007">
    <property type="protein sequence ID" value="HEF64570.1"/>
    <property type="molecule type" value="Genomic_DNA"/>
</dbReference>
<dbReference type="InterPro" id="IPR029068">
    <property type="entry name" value="Glyas_Bleomycin-R_OHBP_Dase"/>
</dbReference>
<dbReference type="InterPro" id="IPR004360">
    <property type="entry name" value="Glyas_Fos-R_dOase_dom"/>
</dbReference>
<dbReference type="CDD" id="cd08347">
    <property type="entry name" value="PcpA_C_like"/>
    <property type="match status" value="1"/>
</dbReference>
<feature type="domain" description="VOC" evidence="1">
    <location>
        <begin position="8"/>
        <end position="134"/>
    </location>
</feature>
<gene>
    <name evidence="2" type="ORF">ENP47_03035</name>
</gene>
<dbReference type="Pfam" id="PF00903">
    <property type="entry name" value="Glyoxalase"/>
    <property type="match status" value="2"/>
</dbReference>
<feature type="domain" description="VOC" evidence="1">
    <location>
        <begin position="156"/>
        <end position="278"/>
    </location>
</feature>
<dbReference type="PANTHER" id="PTHR36110">
    <property type="entry name" value="RING-CLEAVING DIOXYGENASE MHQE-RELATED"/>
    <property type="match status" value="1"/>
</dbReference>
<dbReference type="Gene3D" id="3.10.180.10">
    <property type="entry name" value="2,3-Dihydroxybiphenyl 1,2-Dioxygenase, domain 1"/>
    <property type="match status" value="2"/>
</dbReference>
<comment type="caution">
    <text evidence="2">The sequence shown here is derived from an EMBL/GenBank/DDBJ whole genome shotgun (WGS) entry which is preliminary data.</text>
</comment>
<name>A0A7C1XMK5_THERO</name>
<accession>A0A7C1XMK5</accession>
<dbReference type="SUPFAM" id="SSF54593">
    <property type="entry name" value="Glyoxalase/Bleomycin resistance protein/Dihydroxybiphenyl dioxygenase"/>
    <property type="match status" value="1"/>
</dbReference>
<reference evidence="2" key="1">
    <citation type="journal article" date="2020" name="mSystems">
        <title>Genome- and Community-Level Interaction Insights into Carbon Utilization and Element Cycling Functions of Hydrothermarchaeota in Hydrothermal Sediment.</title>
        <authorList>
            <person name="Zhou Z."/>
            <person name="Liu Y."/>
            <person name="Xu W."/>
            <person name="Pan J."/>
            <person name="Luo Z.H."/>
            <person name="Li M."/>
        </authorList>
    </citation>
    <scope>NUCLEOTIDE SEQUENCE [LARGE SCALE GENOMIC DNA]</scope>
    <source>
        <strain evidence="2">SpSt-222</strain>
    </source>
</reference>
<protein>
    <submittedName>
        <fullName evidence="2">Ring-cleaving dioxygenase</fullName>
    </submittedName>
</protein>
<keyword evidence="2" id="KW-0560">Oxidoreductase</keyword>
<organism evidence="2">
    <name type="scientific">Thermomicrobium roseum</name>
    <dbReference type="NCBI Taxonomy" id="500"/>
    <lineage>
        <taxon>Bacteria</taxon>
        <taxon>Pseudomonadati</taxon>
        <taxon>Thermomicrobiota</taxon>
        <taxon>Thermomicrobia</taxon>
        <taxon>Thermomicrobiales</taxon>
        <taxon>Thermomicrobiaceae</taxon>
        <taxon>Thermomicrobium</taxon>
    </lineage>
</organism>
<evidence type="ECO:0000259" key="1">
    <source>
        <dbReference type="PROSITE" id="PS51819"/>
    </source>
</evidence>
<evidence type="ECO:0000313" key="2">
    <source>
        <dbReference type="EMBL" id="HEF64570.1"/>
    </source>
</evidence>
<keyword evidence="2" id="KW-0223">Dioxygenase</keyword>
<dbReference type="AlphaFoldDB" id="A0A7C1XMK5"/>
<sequence length="320" mass="35506">MNELTLLGIHHVTAVTGRAAGNLRFYTRVLGLRLVKKTVNQDDVSAYHLFYADAVGSPGTDVTFFDWSHLPPHQPGHGEIARIALGVDSREALEWWTEWLDGHGVPGIERGEYAGCEALLFRDPEGQRLALVDDGGVPGGQPWERSPVPVRYQIKGIFGVTLVVRALEPTVRVLTEVLGFRRREERSLGFRQAIYETGPGGPGAVVVVEERADLPRAQLGAGGVHHVAFRVPDDATHRAWRERIARAGIPVTPQIDRYYFRSLYFREPGGVLYELATDGPGFTTDEDVEHLGERLSLPPFLEPLRAEIEANLRPLELVES</sequence>
<dbReference type="InterPro" id="IPR052537">
    <property type="entry name" value="Extradiol_RC_dioxygenase"/>
</dbReference>